<dbReference type="Gene3D" id="2.30.40.10">
    <property type="entry name" value="Urease, subunit C, domain 1"/>
    <property type="match status" value="1"/>
</dbReference>
<dbReference type="PANTHER" id="PTHR22642">
    <property type="entry name" value="IMIDAZOLONEPROPIONASE"/>
    <property type="match status" value="1"/>
</dbReference>
<dbReference type="PATRIC" id="fig|471514.4.peg.2701"/>
<evidence type="ECO:0000256" key="3">
    <source>
        <dbReference type="ARBA" id="ARBA00022833"/>
    </source>
</evidence>
<protein>
    <submittedName>
        <fullName evidence="6">Uncharacterized protein</fullName>
    </submittedName>
</protein>
<dbReference type="InterPro" id="IPR054418">
    <property type="entry name" value="MQNX/HUTI_composite_N"/>
</dbReference>
<keyword evidence="1" id="KW-0479">Metal-binding</keyword>
<keyword evidence="2" id="KW-0378">Hydrolase</keyword>
<evidence type="ECO:0000313" key="7">
    <source>
        <dbReference type="Proteomes" id="UP000050482"/>
    </source>
</evidence>
<evidence type="ECO:0000256" key="2">
    <source>
        <dbReference type="ARBA" id="ARBA00022801"/>
    </source>
</evidence>
<dbReference type="EMBL" id="LJCO01000017">
    <property type="protein sequence ID" value="KPV45031.1"/>
    <property type="molecule type" value="Genomic_DNA"/>
</dbReference>
<keyword evidence="3" id="KW-0862">Zinc</keyword>
<dbReference type="Pfam" id="PF22039">
    <property type="entry name" value="HUTI_composite_bact"/>
    <property type="match status" value="1"/>
</dbReference>
<feature type="domain" description="Aminodeoxyfutalosine deaminase/Imidazolonepropionase-like composite" evidence="5">
    <location>
        <begin position="14"/>
        <end position="32"/>
    </location>
</feature>
<evidence type="ECO:0000313" key="6">
    <source>
        <dbReference type="EMBL" id="KPV45031.1"/>
    </source>
</evidence>
<dbReference type="InterPro" id="IPR011059">
    <property type="entry name" value="Metal-dep_hydrolase_composite"/>
</dbReference>
<feature type="domain" description="Amidohydrolase 3" evidence="4">
    <location>
        <begin position="41"/>
        <end position="522"/>
    </location>
</feature>
<evidence type="ECO:0000259" key="4">
    <source>
        <dbReference type="Pfam" id="PF07969"/>
    </source>
</evidence>
<gene>
    <name evidence="6" type="ORF">AN477_04305</name>
</gene>
<dbReference type="InterPro" id="IPR033932">
    <property type="entry name" value="YtcJ-like"/>
</dbReference>
<evidence type="ECO:0000259" key="5">
    <source>
        <dbReference type="Pfam" id="PF22039"/>
    </source>
</evidence>
<organism evidence="6 7">
    <name type="scientific">Alicyclobacillus ferrooxydans</name>
    <dbReference type="NCBI Taxonomy" id="471514"/>
    <lineage>
        <taxon>Bacteria</taxon>
        <taxon>Bacillati</taxon>
        <taxon>Bacillota</taxon>
        <taxon>Bacilli</taxon>
        <taxon>Bacillales</taxon>
        <taxon>Alicyclobacillaceae</taxon>
        <taxon>Alicyclobacillus</taxon>
    </lineage>
</organism>
<dbReference type="CDD" id="cd01300">
    <property type="entry name" value="YtcJ_like"/>
    <property type="match status" value="1"/>
</dbReference>
<dbReference type="SUPFAM" id="SSF51556">
    <property type="entry name" value="Metallo-dependent hydrolases"/>
    <property type="match status" value="1"/>
</dbReference>
<dbReference type="InterPro" id="IPR013108">
    <property type="entry name" value="Amidohydro_3"/>
</dbReference>
<dbReference type="GO" id="GO:0016810">
    <property type="term" value="F:hydrolase activity, acting on carbon-nitrogen (but not peptide) bonds"/>
    <property type="evidence" value="ECO:0007669"/>
    <property type="project" value="InterPro"/>
</dbReference>
<dbReference type="Proteomes" id="UP000050482">
    <property type="component" value="Unassembled WGS sequence"/>
</dbReference>
<accession>A0A0P9D6M1</accession>
<dbReference type="Gene3D" id="3.20.20.140">
    <property type="entry name" value="Metal-dependent hydrolases"/>
    <property type="match status" value="1"/>
</dbReference>
<dbReference type="AlphaFoldDB" id="A0A0P9D6M1"/>
<reference evidence="6 7" key="1">
    <citation type="submission" date="2015-09" db="EMBL/GenBank/DDBJ databases">
        <title>Draft genome sequence of Alicyclobacillus ferrooxydans DSM 22381.</title>
        <authorList>
            <person name="Hemp J."/>
        </authorList>
    </citation>
    <scope>NUCLEOTIDE SEQUENCE [LARGE SCALE GENOMIC DNA]</scope>
    <source>
        <strain evidence="6 7">TC-34</strain>
    </source>
</reference>
<dbReference type="Pfam" id="PF07969">
    <property type="entry name" value="Amidohydro_3"/>
    <property type="match status" value="1"/>
</dbReference>
<dbReference type="InterPro" id="IPR032466">
    <property type="entry name" value="Metal_Hydrolase"/>
</dbReference>
<sequence length="534" mass="57740">MDPQGRTGFDRFNALAIDNGKIVAVGDAADLRLQLGAMADRIVDVEGATVIPGLIDSHLHVAALGEHTAELDLTGVASRDELLARVRDFSSRTPVDSWVIGGGWDDNRFAVKGLPTLAELDEAAGGRPLLLTRVCHHAYLVNQAALRAAQLTLESPDPDDGYYGRDDDGRLNGQVFENASRPILKAPPEKSRDAWKRLVRVGMETALKQGITGVHTDDVRSLGSFDAVASVYHTLIHDEGIRLRVHELVNWASMDEALAVLSQYPFEDEWFTRGAAKLFSDGALGSRTAWFSEPYSDQSGWSGSAMYAPQELMERVRAAHEKGFGAAVHAIGDAAVDLTLRAMAAAPRVAQRDRLIHAEVIRPDLIPVMQAFGDRLAVDVQPRFTVSDFPWLADRVGPHRVDFACAWRMMQEAGIHIAGGSDAPIEPVAPLLGIHAAHTRRRPFSDGPVYGAKECLSARDAVMLFTSKAAYAAGQEGQYGTIEVSRPADLTILSQDIVNPAHPDDMLKAEVLYTVVGGEIAYAHPGGIAKESVG</sequence>
<dbReference type="Gene3D" id="3.10.310.70">
    <property type="match status" value="1"/>
</dbReference>
<dbReference type="STRING" id="471514.AN477_04305"/>
<keyword evidence="7" id="KW-1185">Reference proteome</keyword>
<comment type="caution">
    <text evidence="6">The sequence shown here is derived from an EMBL/GenBank/DDBJ whole genome shotgun (WGS) entry which is preliminary data.</text>
</comment>
<evidence type="ECO:0000256" key="1">
    <source>
        <dbReference type="ARBA" id="ARBA00022723"/>
    </source>
</evidence>
<proteinExistence type="predicted"/>
<name>A0A0P9D6M1_9BACL</name>
<dbReference type="PANTHER" id="PTHR22642:SF2">
    <property type="entry name" value="PROTEIN LONG AFTER FAR-RED 3"/>
    <property type="match status" value="1"/>
</dbReference>
<dbReference type="GO" id="GO:0046872">
    <property type="term" value="F:metal ion binding"/>
    <property type="evidence" value="ECO:0007669"/>
    <property type="project" value="UniProtKB-KW"/>
</dbReference>
<dbReference type="SUPFAM" id="SSF51338">
    <property type="entry name" value="Composite domain of metallo-dependent hydrolases"/>
    <property type="match status" value="1"/>
</dbReference>